<dbReference type="GO" id="GO:0008967">
    <property type="term" value="F:phosphoglycolate phosphatase activity"/>
    <property type="evidence" value="ECO:0007669"/>
    <property type="project" value="TreeGrafter"/>
</dbReference>
<dbReference type="eggNOG" id="COG0546">
    <property type="taxonomic scope" value="Bacteria"/>
</dbReference>
<dbReference type="HOGENOM" id="CLU_045011_19_4_9"/>
<organism evidence="1 2">
    <name type="scientific">[Bacteroides] pectinophilus ATCC 43243</name>
    <dbReference type="NCBI Taxonomy" id="483218"/>
    <lineage>
        <taxon>Bacteria</taxon>
        <taxon>Bacillati</taxon>
        <taxon>Bacillota</taxon>
        <taxon>Clostridia</taxon>
        <taxon>Eubacteriales</taxon>
    </lineage>
</organism>
<dbReference type="InterPro" id="IPR041492">
    <property type="entry name" value="HAD_2"/>
</dbReference>
<dbReference type="AlphaFoldDB" id="B7AQS6"/>
<comment type="caution">
    <text evidence="1">The sequence shown here is derived from an EMBL/GenBank/DDBJ whole genome shotgun (WGS) entry which is preliminary data.</text>
</comment>
<dbReference type="InterPro" id="IPR023214">
    <property type="entry name" value="HAD_sf"/>
</dbReference>
<dbReference type="InterPro" id="IPR023198">
    <property type="entry name" value="PGP-like_dom2"/>
</dbReference>
<sequence length="217" mass="24714">MHKKGEMMNKAVIFDLDGTLWDSAEQVVWGWNKTFEEEGVDKRTTVGELKSLMGKPMEAIIEALVPDMEPQRRTGLLERCCRNEEARLLEKGGILFPDITRTLTMLRDEGYHLSIVSNCQDGYIETFLEHHKMQPFFDDYECPGRSGMLKAENIKLVMERNRIEKAVYVGDTQGDADACTKAGVPFIWARYGFGDVKDAQYVIDSLAELPDVVREVL</sequence>
<dbReference type="InterPro" id="IPR050155">
    <property type="entry name" value="HAD-like_hydrolase_sf"/>
</dbReference>
<dbReference type="Gene3D" id="3.40.50.1000">
    <property type="entry name" value="HAD superfamily/HAD-like"/>
    <property type="match status" value="1"/>
</dbReference>
<evidence type="ECO:0000313" key="2">
    <source>
        <dbReference type="Proteomes" id="UP000003136"/>
    </source>
</evidence>
<accession>B7AQS6</accession>
<dbReference type="SFLD" id="SFLDG01129">
    <property type="entry name" value="C1.5:_HAD__Beta-PGM__Phosphata"/>
    <property type="match status" value="1"/>
</dbReference>
<reference evidence="1 2" key="2">
    <citation type="submission" date="2008-11" db="EMBL/GenBank/DDBJ databases">
        <authorList>
            <person name="Fulton L."/>
            <person name="Clifton S."/>
            <person name="Fulton B."/>
            <person name="Xu J."/>
            <person name="Minx P."/>
            <person name="Pepin K.H."/>
            <person name="Johnson M."/>
            <person name="Bhonagiri V."/>
            <person name="Nash W.E."/>
            <person name="Mardis E.R."/>
            <person name="Wilson R.K."/>
        </authorList>
    </citation>
    <scope>NUCLEOTIDE SEQUENCE [LARGE SCALE GENOMIC DNA]</scope>
    <source>
        <strain evidence="1 2">ATCC 43243</strain>
    </source>
</reference>
<dbReference type="InterPro" id="IPR036412">
    <property type="entry name" value="HAD-like_sf"/>
</dbReference>
<evidence type="ECO:0000313" key="1">
    <source>
        <dbReference type="EMBL" id="EEC58048.1"/>
    </source>
</evidence>
<keyword evidence="2" id="KW-1185">Reference proteome</keyword>
<dbReference type="SUPFAM" id="SSF56784">
    <property type="entry name" value="HAD-like"/>
    <property type="match status" value="1"/>
</dbReference>
<dbReference type="Pfam" id="PF13419">
    <property type="entry name" value="HAD_2"/>
    <property type="match status" value="1"/>
</dbReference>
<proteinExistence type="predicted"/>
<dbReference type="EMBL" id="ABVQ01000035">
    <property type="protein sequence ID" value="EEC58048.1"/>
    <property type="molecule type" value="Genomic_DNA"/>
</dbReference>
<dbReference type="STRING" id="483218.BACPEC_01033"/>
<dbReference type="SFLD" id="SFLDS00003">
    <property type="entry name" value="Haloacid_Dehalogenase"/>
    <property type="match status" value="1"/>
</dbReference>
<evidence type="ECO:0008006" key="3">
    <source>
        <dbReference type="Google" id="ProtNLM"/>
    </source>
</evidence>
<gene>
    <name evidence="1" type="ORF">BACPEC_01033</name>
</gene>
<name>B7AQS6_9FIRM</name>
<reference evidence="1 2" key="1">
    <citation type="submission" date="2008-11" db="EMBL/GenBank/DDBJ databases">
        <title>Draft genome sequence of Bacteroides pectinophilus (ATCC 43243).</title>
        <authorList>
            <person name="Sudarsanam P."/>
            <person name="Ley R."/>
            <person name="Guruge J."/>
            <person name="Turnbaugh P.J."/>
            <person name="Mahowald M."/>
            <person name="Liep D."/>
            <person name="Gordon J."/>
        </authorList>
    </citation>
    <scope>NUCLEOTIDE SEQUENCE [LARGE SCALE GENOMIC DNA]</scope>
    <source>
        <strain evidence="1 2">ATCC 43243</strain>
    </source>
</reference>
<dbReference type="GO" id="GO:0006281">
    <property type="term" value="P:DNA repair"/>
    <property type="evidence" value="ECO:0007669"/>
    <property type="project" value="TreeGrafter"/>
</dbReference>
<dbReference type="Gene3D" id="1.10.150.240">
    <property type="entry name" value="Putative phosphatase, domain 2"/>
    <property type="match status" value="1"/>
</dbReference>
<protein>
    <recommendedName>
        <fullName evidence="3">Phosphoglycolate phosphatase</fullName>
    </recommendedName>
</protein>
<dbReference type="PANTHER" id="PTHR43434:SF1">
    <property type="entry name" value="PHOSPHOGLYCOLATE PHOSPHATASE"/>
    <property type="match status" value="1"/>
</dbReference>
<dbReference type="PANTHER" id="PTHR43434">
    <property type="entry name" value="PHOSPHOGLYCOLATE PHOSPHATASE"/>
    <property type="match status" value="1"/>
</dbReference>
<dbReference type="Proteomes" id="UP000003136">
    <property type="component" value="Unassembled WGS sequence"/>
</dbReference>